<keyword evidence="2" id="KW-1133">Transmembrane helix</keyword>
<protein>
    <submittedName>
        <fullName evidence="3">Uncharacterized protein</fullName>
    </submittedName>
</protein>
<evidence type="ECO:0000313" key="3">
    <source>
        <dbReference type="EMBL" id="GGK67558.1"/>
    </source>
</evidence>
<dbReference type="RefSeq" id="WP_189322416.1">
    <property type="nucleotide sequence ID" value="NZ_BMPQ01000006.1"/>
</dbReference>
<name>A0A917QTY9_9ACTN</name>
<dbReference type="EMBL" id="BMPQ01000006">
    <property type="protein sequence ID" value="GGK67558.1"/>
    <property type="molecule type" value="Genomic_DNA"/>
</dbReference>
<dbReference type="Proteomes" id="UP000637788">
    <property type="component" value="Unassembled WGS sequence"/>
</dbReference>
<sequence>MVRIFDADRQDWAGPEEEQRIVVDQQRDEVRQRQALRGTAVVLAVCSLAFGTWALGWKDEPGPRGYFTARETPPPGQSGETNGDPGGGTGTEDPASPGATATLPAGYEPVQDEEGFRVAVKEGWIANRQTADSIHGFDVVNYRSTDGSRRLQIYEVLEASPEESLQEFVSADTAKPDGFEQLSMEPLEDDGRPAARLEYLANSLRGEEEIGTWHVVDHRFESVDGKLYAFTSYGPESDGFDDEREVLDTALAWFCPPARECPEPVTE</sequence>
<comment type="caution">
    <text evidence="3">The sequence shown here is derived from an EMBL/GenBank/DDBJ whole genome shotgun (WGS) entry which is preliminary data.</text>
</comment>
<accession>A0A917QTY9</accession>
<reference evidence="3" key="2">
    <citation type="submission" date="2020-09" db="EMBL/GenBank/DDBJ databases">
        <authorList>
            <person name="Sun Q."/>
            <person name="Ohkuma M."/>
        </authorList>
    </citation>
    <scope>NUCLEOTIDE SEQUENCE</scope>
    <source>
        <strain evidence="3">JCM 3035</strain>
    </source>
</reference>
<keyword evidence="4" id="KW-1185">Reference proteome</keyword>
<feature type="transmembrane region" description="Helical" evidence="2">
    <location>
        <begin position="35"/>
        <end position="57"/>
    </location>
</feature>
<keyword evidence="2" id="KW-0472">Membrane</keyword>
<keyword evidence="2" id="KW-0812">Transmembrane</keyword>
<evidence type="ECO:0000256" key="2">
    <source>
        <dbReference type="SAM" id="Phobius"/>
    </source>
</evidence>
<organism evidence="3 4">
    <name type="scientific">Streptomyces flaveus</name>
    <dbReference type="NCBI Taxonomy" id="66370"/>
    <lineage>
        <taxon>Bacteria</taxon>
        <taxon>Bacillati</taxon>
        <taxon>Actinomycetota</taxon>
        <taxon>Actinomycetes</taxon>
        <taxon>Kitasatosporales</taxon>
        <taxon>Streptomycetaceae</taxon>
        <taxon>Streptomyces</taxon>
        <taxon>Streptomyces aurantiacus group</taxon>
    </lineage>
</organism>
<evidence type="ECO:0000256" key="1">
    <source>
        <dbReference type="SAM" id="MobiDB-lite"/>
    </source>
</evidence>
<feature type="region of interest" description="Disordered" evidence="1">
    <location>
        <begin position="64"/>
        <end position="109"/>
    </location>
</feature>
<proteinExistence type="predicted"/>
<reference evidence="3" key="1">
    <citation type="journal article" date="2014" name="Int. J. Syst. Evol. Microbiol.">
        <title>Complete genome sequence of Corynebacterium casei LMG S-19264T (=DSM 44701T), isolated from a smear-ripened cheese.</title>
        <authorList>
            <consortium name="US DOE Joint Genome Institute (JGI-PGF)"/>
            <person name="Walter F."/>
            <person name="Albersmeier A."/>
            <person name="Kalinowski J."/>
            <person name="Ruckert C."/>
        </authorList>
    </citation>
    <scope>NUCLEOTIDE SEQUENCE</scope>
    <source>
        <strain evidence="3">JCM 3035</strain>
    </source>
</reference>
<evidence type="ECO:0000313" key="4">
    <source>
        <dbReference type="Proteomes" id="UP000637788"/>
    </source>
</evidence>
<dbReference type="AlphaFoldDB" id="A0A917QTY9"/>
<gene>
    <name evidence="3" type="ORF">GCM10010094_30770</name>
</gene>